<evidence type="ECO:0000256" key="1">
    <source>
        <dbReference type="ARBA" id="ARBA00004141"/>
    </source>
</evidence>
<feature type="transmembrane region" description="Helical" evidence="5">
    <location>
        <begin position="88"/>
        <end position="107"/>
    </location>
</feature>
<evidence type="ECO:0000313" key="7">
    <source>
        <dbReference type="Proteomes" id="UP000244930"/>
    </source>
</evidence>
<dbReference type="RefSeq" id="WP_108949314.1">
    <property type="nucleotide sequence ID" value="NZ_CP022187.1"/>
</dbReference>
<keyword evidence="3 5" id="KW-1133">Transmembrane helix</keyword>
<dbReference type="AlphaFoldDB" id="A0A2U8GQ68"/>
<dbReference type="Pfam" id="PF07264">
    <property type="entry name" value="EI24"/>
    <property type="match status" value="1"/>
</dbReference>
<name>A0A2U8GQ68_9RHOO</name>
<keyword evidence="7" id="KW-1185">Reference proteome</keyword>
<evidence type="ECO:0000313" key="6">
    <source>
        <dbReference type="EMBL" id="AWI75608.1"/>
    </source>
</evidence>
<dbReference type="KEGG" id="acom:CEW83_10605"/>
<feature type="transmembrane region" description="Helical" evidence="5">
    <location>
        <begin position="207"/>
        <end position="231"/>
    </location>
</feature>
<organism evidence="6 7">
    <name type="scientific">Parazoarcus communis</name>
    <dbReference type="NCBI Taxonomy" id="41977"/>
    <lineage>
        <taxon>Bacteria</taxon>
        <taxon>Pseudomonadati</taxon>
        <taxon>Pseudomonadota</taxon>
        <taxon>Betaproteobacteria</taxon>
        <taxon>Rhodocyclales</taxon>
        <taxon>Zoogloeaceae</taxon>
        <taxon>Parazoarcus</taxon>
    </lineage>
</organism>
<accession>A0A2U8GQ68</accession>
<keyword evidence="4 5" id="KW-0472">Membrane</keyword>
<sequence length="269" mass="29256">MGDIFLALGRSLRSLTRTGIFWHLIWPGVLASVLWTVVAIFSWAFIIDGVMNWIGSLNWLSGWLASSELAAGILLVLVKIAVALAFVPLIYVTAAVLVAVVALPLMLERVAKRDYADLEQRRGGSNVGSGWNALVATLLFLGAILLSLPFWLIPGVGLIVPVLLTGWLNQRAFGYDALMFHADRDELVRLRKDQRMPMMVLGGGTALLAYVPLVNLIAPAFSGLSFVHFMLESLRRERLRNGVTILDPAPAPASAPASAPVPKPNRINK</sequence>
<evidence type="ECO:0000256" key="4">
    <source>
        <dbReference type="ARBA" id="ARBA00023136"/>
    </source>
</evidence>
<reference evidence="6 7" key="1">
    <citation type="submission" date="2017-06" db="EMBL/GenBank/DDBJ databases">
        <title>Azoarcus.</title>
        <authorList>
            <person name="Woo J.-H."/>
            <person name="Kim H.-S."/>
        </authorList>
    </citation>
    <scope>NUCLEOTIDE SEQUENCE [LARGE SCALE GENOMIC DNA]</scope>
    <source>
        <strain evidence="6 7">TSPY31</strain>
    </source>
</reference>
<comment type="subcellular location">
    <subcellularLocation>
        <location evidence="1">Membrane</location>
        <topology evidence="1">Multi-pass membrane protein</topology>
    </subcellularLocation>
</comment>
<evidence type="ECO:0000256" key="5">
    <source>
        <dbReference type="SAM" id="Phobius"/>
    </source>
</evidence>
<dbReference type="Proteomes" id="UP000244930">
    <property type="component" value="Chromosome"/>
</dbReference>
<evidence type="ECO:0000256" key="3">
    <source>
        <dbReference type="ARBA" id="ARBA00022989"/>
    </source>
</evidence>
<proteinExistence type="predicted"/>
<dbReference type="EMBL" id="CP022187">
    <property type="protein sequence ID" value="AWI75608.1"/>
    <property type="molecule type" value="Genomic_DNA"/>
</dbReference>
<keyword evidence="2 5" id="KW-0812">Transmembrane</keyword>
<feature type="transmembrane region" description="Helical" evidence="5">
    <location>
        <begin position="59"/>
        <end position="82"/>
    </location>
</feature>
<evidence type="ECO:0008006" key="8">
    <source>
        <dbReference type="Google" id="ProtNLM"/>
    </source>
</evidence>
<dbReference type="InterPro" id="IPR059112">
    <property type="entry name" value="CysZ/EI24"/>
</dbReference>
<gene>
    <name evidence="6" type="ORF">CEW83_10605</name>
</gene>
<protein>
    <recommendedName>
        <fullName evidence="8">EI24 domain-containing protein</fullName>
    </recommendedName>
</protein>
<evidence type="ECO:0000256" key="2">
    <source>
        <dbReference type="ARBA" id="ARBA00022692"/>
    </source>
</evidence>
<feature type="transmembrane region" description="Helical" evidence="5">
    <location>
        <begin position="20"/>
        <end position="47"/>
    </location>
</feature>
<feature type="transmembrane region" description="Helical" evidence="5">
    <location>
        <begin position="128"/>
        <end position="153"/>
    </location>
</feature>